<gene>
    <name evidence="8" type="ORF">BYL167_LOCUS6060</name>
    <name evidence="2" type="ORF">CJN711_LOCUS1399</name>
    <name evidence="7" type="ORF">GIL414_LOCUS3889</name>
    <name evidence="3" type="ORF">KQP761_LOCUS1030</name>
    <name evidence="4" type="ORF">MBJ925_LOCUS1246</name>
    <name evidence="10" type="ORF">OVN521_LOCUS16902</name>
    <name evidence="9" type="ORF">SMN809_LOCUS5240</name>
    <name evidence="11" type="ORF">UXM345_LOCUS22376</name>
    <name evidence="5" type="ORF">WKI299_LOCUS1222</name>
    <name evidence="6" type="ORF">XDN619_LOCUS743</name>
</gene>
<evidence type="ECO:0000313" key="3">
    <source>
        <dbReference type="EMBL" id="CAF1225553.1"/>
    </source>
</evidence>
<evidence type="ECO:0000313" key="11">
    <source>
        <dbReference type="EMBL" id="CAF4103419.1"/>
    </source>
</evidence>
<sequence>MAAIVAEIFGRVFIELVGAVISSAIQSSVRQRGSNHSTSSSQRQDRSLPQLSSSSSNQNNRAVLIASCNITFGNDCERLVNIAFETSQTFPTLMGTYTDVIQYLRKELAKQHPNQQFHVIIGQNEKFGFSVEEDEYYAEIEQDRYRVLIFTTKQNPQIKSDIHDANSQMQFVWN</sequence>
<evidence type="ECO:0000313" key="8">
    <source>
        <dbReference type="EMBL" id="CAF3854844.1"/>
    </source>
</evidence>
<dbReference type="Proteomes" id="UP000663834">
    <property type="component" value="Unassembled WGS sequence"/>
</dbReference>
<dbReference type="EMBL" id="CAJOBJ010000890">
    <property type="protein sequence ID" value="CAF3849637.1"/>
    <property type="molecule type" value="Genomic_DNA"/>
</dbReference>
<name>A0A816LLE9_9BILA</name>
<dbReference type="EMBL" id="CAJNRG010000036">
    <property type="protein sequence ID" value="CAF1947587.1"/>
    <property type="molecule type" value="Genomic_DNA"/>
</dbReference>
<evidence type="ECO:0000256" key="1">
    <source>
        <dbReference type="SAM" id="MobiDB-lite"/>
    </source>
</evidence>
<dbReference type="Proteomes" id="UP000663824">
    <property type="component" value="Unassembled WGS sequence"/>
</dbReference>
<organism evidence="6 13">
    <name type="scientific">Rotaria magnacalcarata</name>
    <dbReference type="NCBI Taxonomy" id="392030"/>
    <lineage>
        <taxon>Eukaryota</taxon>
        <taxon>Metazoa</taxon>
        <taxon>Spiralia</taxon>
        <taxon>Gnathifera</taxon>
        <taxon>Rotifera</taxon>
        <taxon>Eurotatoria</taxon>
        <taxon>Bdelloidea</taxon>
        <taxon>Philodinida</taxon>
        <taxon>Philodinidae</taxon>
        <taxon>Rotaria</taxon>
    </lineage>
</organism>
<dbReference type="EMBL" id="CAJNRF010000067">
    <property type="protein sequence ID" value="CAF1934733.1"/>
    <property type="molecule type" value="Genomic_DNA"/>
</dbReference>
<dbReference type="EMBL" id="CAJNRE010000078">
    <property type="protein sequence ID" value="CAF1915986.1"/>
    <property type="molecule type" value="Genomic_DNA"/>
</dbReference>
<dbReference type="AlphaFoldDB" id="A0A816LLE9"/>
<dbReference type="Proteomes" id="UP000676336">
    <property type="component" value="Unassembled WGS sequence"/>
</dbReference>
<dbReference type="EMBL" id="CAJOBI010001299">
    <property type="protein sequence ID" value="CAF3873906.1"/>
    <property type="molecule type" value="Genomic_DNA"/>
</dbReference>
<proteinExistence type="predicted"/>
<dbReference type="Proteomes" id="UP000663887">
    <property type="component" value="Unassembled WGS sequence"/>
</dbReference>
<dbReference type="Proteomes" id="UP000663855">
    <property type="component" value="Unassembled WGS sequence"/>
</dbReference>
<evidence type="ECO:0000313" key="12">
    <source>
        <dbReference type="Proteomes" id="UP000663866"/>
    </source>
</evidence>
<keyword evidence="12" id="KW-1185">Reference proteome</keyword>
<evidence type="ECO:0000313" key="2">
    <source>
        <dbReference type="EMBL" id="CAF0981923.1"/>
    </source>
</evidence>
<comment type="caution">
    <text evidence="6">The sequence shown here is derived from an EMBL/GenBank/DDBJ whole genome shotgun (WGS) entry which is preliminary data.</text>
</comment>
<dbReference type="EMBL" id="CAJNOW010000070">
    <property type="protein sequence ID" value="CAF1225553.1"/>
    <property type="molecule type" value="Genomic_DNA"/>
</dbReference>
<dbReference type="Proteomes" id="UP000681720">
    <property type="component" value="Unassembled WGS sequence"/>
</dbReference>
<feature type="compositionally biased region" description="Low complexity" evidence="1">
    <location>
        <begin position="39"/>
        <end position="56"/>
    </location>
</feature>
<dbReference type="EMBL" id="CAJOBH010001437">
    <property type="protein sequence ID" value="CAF3854844.1"/>
    <property type="molecule type" value="Genomic_DNA"/>
</dbReference>
<feature type="region of interest" description="Disordered" evidence="1">
    <location>
        <begin position="31"/>
        <end position="56"/>
    </location>
</feature>
<dbReference type="Proteomes" id="UP000663866">
    <property type="component" value="Unassembled WGS sequence"/>
</dbReference>
<evidence type="ECO:0000313" key="9">
    <source>
        <dbReference type="EMBL" id="CAF3873906.1"/>
    </source>
</evidence>
<evidence type="ECO:0000313" key="13">
    <source>
        <dbReference type="Proteomes" id="UP000663887"/>
    </source>
</evidence>
<dbReference type="EMBL" id="CAJNOV010000097">
    <property type="protein sequence ID" value="CAF0981923.1"/>
    <property type="molecule type" value="Genomic_DNA"/>
</dbReference>
<evidence type="ECO:0000313" key="10">
    <source>
        <dbReference type="EMBL" id="CAF4032835.1"/>
    </source>
</evidence>
<evidence type="ECO:0000313" key="6">
    <source>
        <dbReference type="EMBL" id="CAF1947587.1"/>
    </source>
</evidence>
<dbReference type="Proteomes" id="UP000681967">
    <property type="component" value="Unassembled WGS sequence"/>
</dbReference>
<dbReference type="OrthoDB" id="10025524at2759"/>
<dbReference type="EMBL" id="CAJOBF010003676">
    <property type="protein sequence ID" value="CAF4103419.1"/>
    <property type="molecule type" value="Genomic_DNA"/>
</dbReference>
<reference evidence="6" key="1">
    <citation type="submission" date="2021-02" db="EMBL/GenBank/DDBJ databases">
        <authorList>
            <person name="Nowell W R."/>
        </authorList>
    </citation>
    <scope>NUCLEOTIDE SEQUENCE</scope>
</reference>
<protein>
    <submittedName>
        <fullName evidence="6">Uncharacterized protein</fullName>
    </submittedName>
</protein>
<dbReference type="Proteomes" id="UP000663856">
    <property type="component" value="Unassembled WGS sequence"/>
</dbReference>
<evidence type="ECO:0000313" key="7">
    <source>
        <dbReference type="EMBL" id="CAF3849637.1"/>
    </source>
</evidence>
<accession>A0A816LLE9</accession>
<evidence type="ECO:0000313" key="4">
    <source>
        <dbReference type="EMBL" id="CAF1915986.1"/>
    </source>
</evidence>
<evidence type="ECO:0000313" key="5">
    <source>
        <dbReference type="EMBL" id="CAF1934733.1"/>
    </source>
</evidence>
<dbReference type="Proteomes" id="UP000663842">
    <property type="component" value="Unassembled WGS sequence"/>
</dbReference>
<dbReference type="EMBL" id="CAJOBG010002869">
    <property type="protein sequence ID" value="CAF4032835.1"/>
    <property type="molecule type" value="Genomic_DNA"/>
</dbReference>